<dbReference type="EMBL" id="JAPFFF010000023">
    <property type="protein sequence ID" value="KAK8852681.1"/>
    <property type="molecule type" value="Genomic_DNA"/>
</dbReference>
<evidence type="ECO:0000313" key="3">
    <source>
        <dbReference type="Proteomes" id="UP001470230"/>
    </source>
</evidence>
<accession>A0ABR2HU61</accession>
<feature type="transmembrane region" description="Helical" evidence="1">
    <location>
        <begin position="56"/>
        <end position="81"/>
    </location>
</feature>
<sequence>MELTIPKVLLQVFHIFTICCLALDFVTDCYFLSGKEFSWTIHTGVNPKYRYYNMGFLFNMAALVYLLLAVFLIVVEVLALLEIKIFEVFERGIVKPIVIICVGLGHLGMCGDLGLASGILTLFAGVIWLILAVLLMI</sequence>
<keyword evidence="3" id="KW-1185">Reference proteome</keyword>
<feature type="transmembrane region" description="Helical" evidence="1">
    <location>
        <begin position="12"/>
        <end position="33"/>
    </location>
</feature>
<keyword evidence="1" id="KW-0812">Transmembrane</keyword>
<dbReference type="Proteomes" id="UP001470230">
    <property type="component" value="Unassembled WGS sequence"/>
</dbReference>
<feature type="transmembrane region" description="Helical" evidence="1">
    <location>
        <begin position="115"/>
        <end position="136"/>
    </location>
</feature>
<protein>
    <submittedName>
        <fullName evidence="2">Uncharacterized protein</fullName>
    </submittedName>
</protein>
<organism evidence="2 3">
    <name type="scientific">Tritrichomonas musculus</name>
    <dbReference type="NCBI Taxonomy" id="1915356"/>
    <lineage>
        <taxon>Eukaryota</taxon>
        <taxon>Metamonada</taxon>
        <taxon>Parabasalia</taxon>
        <taxon>Tritrichomonadida</taxon>
        <taxon>Tritrichomonadidae</taxon>
        <taxon>Tritrichomonas</taxon>
    </lineage>
</organism>
<evidence type="ECO:0000313" key="2">
    <source>
        <dbReference type="EMBL" id="KAK8852681.1"/>
    </source>
</evidence>
<keyword evidence="1" id="KW-0472">Membrane</keyword>
<comment type="caution">
    <text evidence="2">The sequence shown here is derived from an EMBL/GenBank/DDBJ whole genome shotgun (WGS) entry which is preliminary data.</text>
</comment>
<proteinExistence type="predicted"/>
<reference evidence="2 3" key="1">
    <citation type="submission" date="2024-04" db="EMBL/GenBank/DDBJ databases">
        <title>Tritrichomonas musculus Genome.</title>
        <authorList>
            <person name="Alves-Ferreira E."/>
            <person name="Grigg M."/>
            <person name="Lorenzi H."/>
            <person name="Galac M."/>
        </authorList>
    </citation>
    <scope>NUCLEOTIDE SEQUENCE [LARGE SCALE GENOMIC DNA]</scope>
    <source>
        <strain evidence="2 3">EAF2021</strain>
    </source>
</reference>
<gene>
    <name evidence="2" type="ORF">M9Y10_017670</name>
</gene>
<name>A0ABR2HU61_9EUKA</name>
<evidence type="ECO:0000256" key="1">
    <source>
        <dbReference type="SAM" id="Phobius"/>
    </source>
</evidence>
<keyword evidence="1" id="KW-1133">Transmembrane helix</keyword>